<evidence type="ECO:0000313" key="1">
    <source>
        <dbReference type="EMBL" id="NDJ92012.1"/>
    </source>
</evidence>
<evidence type="ECO:0000313" key="3">
    <source>
        <dbReference type="Proteomes" id="UP000092668"/>
    </source>
</evidence>
<keyword evidence="3" id="KW-1185">Reference proteome</keyword>
<dbReference type="Proteomes" id="UP000466523">
    <property type="component" value="Unassembled WGS sequence"/>
</dbReference>
<dbReference type="OrthoDB" id="4731766at2"/>
<dbReference type="EMBL" id="JAACYR010000178">
    <property type="protein sequence ID" value="NDJ92012.1"/>
    <property type="molecule type" value="Genomic_DNA"/>
</dbReference>
<evidence type="ECO:0000313" key="2">
    <source>
        <dbReference type="EMBL" id="OBY29040.1"/>
    </source>
</evidence>
<reference evidence="1 4" key="2">
    <citation type="submission" date="2020-01" db="EMBL/GenBank/DDBJ databases">
        <authorList>
            <person name="Sanchez-Estrada R."/>
            <person name="Gonzalez-Y-Merchand J.A."/>
            <person name="Rivera-Gutierrez S."/>
        </authorList>
    </citation>
    <scope>NUCLEOTIDE SEQUENCE [LARGE SCALE GENOMIC DNA]</scope>
    <source>
        <strain evidence="1 4">CST 7247</strain>
    </source>
</reference>
<dbReference type="AlphaFoldDB" id="A0A1B8S8J2"/>
<comment type="caution">
    <text evidence="2">The sequence shown here is derived from an EMBL/GenBank/DDBJ whole genome shotgun (WGS) entry which is preliminary data.</text>
</comment>
<dbReference type="RefSeq" id="WP_065289953.1">
    <property type="nucleotide sequence ID" value="NZ_JAACYR010000178.1"/>
</dbReference>
<name>A0A1B8S8J2_9MYCO</name>
<dbReference type="Proteomes" id="UP000092668">
    <property type="component" value="Unassembled WGS sequence"/>
</dbReference>
<accession>A0A1B8S8J2</accession>
<sequence length="145" mass="17168">MKTLLEYFLMHFDMLYLDPQYHITNSSSRGLPTVDASLQVTGPILSWNLKNNRGQIELTVAPTQLATLENWFWLSLLKQYIDAQPEIDYMSADEEIEWVRNNMERVEQIFTDTSTLDETCKELRDLRQSNSDKYWARWRQQQGLS</sequence>
<proteinExistence type="predicted"/>
<evidence type="ECO:0000313" key="4">
    <source>
        <dbReference type="Proteomes" id="UP000466523"/>
    </source>
</evidence>
<organism evidence="2 3">
    <name type="scientific">Mycolicibacter kumamotonensis</name>
    <dbReference type="NCBI Taxonomy" id="354243"/>
    <lineage>
        <taxon>Bacteria</taxon>
        <taxon>Bacillati</taxon>
        <taxon>Actinomycetota</taxon>
        <taxon>Actinomycetes</taxon>
        <taxon>Mycobacteriales</taxon>
        <taxon>Mycobacteriaceae</taxon>
        <taxon>Mycolicibacter</taxon>
    </lineage>
</organism>
<protein>
    <submittedName>
        <fullName evidence="2">Uncharacterized protein</fullName>
    </submittedName>
</protein>
<reference evidence="2 3" key="1">
    <citation type="submission" date="2015-06" db="EMBL/GenBank/DDBJ databases">
        <title>Genome sequence of Mycobacterium kumamotonense strain Roo.</title>
        <authorList>
            <person name="Greninger A.L."/>
            <person name="Cunningham G."/>
            <person name="Miller S."/>
        </authorList>
    </citation>
    <scope>NUCLEOTIDE SEQUENCE [LARGE SCALE GENOMIC DNA]</scope>
    <source>
        <strain evidence="2 3">Roo</strain>
    </source>
</reference>
<gene>
    <name evidence="2" type="ORF">ACT18_25275</name>
    <name evidence="1" type="ORF">GWR20_23280</name>
</gene>
<dbReference type="EMBL" id="LFOE01000223">
    <property type="protein sequence ID" value="OBY29040.1"/>
    <property type="molecule type" value="Genomic_DNA"/>
</dbReference>